<evidence type="ECO:0000313" key="4">
    <source>
        <dbReference type="Proteomes" id="UP000092321"/>
    </source>
</evidence>
<dbReference type="Pfam" id="PF01585">
    <property type="entry name" value="G-patch"/>
    <property type="match status" value="1"/>
</dbReference>
<dbReference type="InterPro" id="IPR051189">
    <property type="entry name" value="Splicing_assoc_domain"/>
</dbReference>
<feature type="compositionally biased region" description="Acidic residues" evidence="1">
    <location>
        <begin position="145"/>
        <end position="174"/>
    </location>
</feature>
<dbReference type="SMART" id="SM00443">
    <property type="entry name" value="G_patch"/>
    <property type="match status" value="1"/>
</dbReference>
<evidence type="ECO:0000256" key="1">
    <source>
        <dbReference type="SAM" id="MobiDB-lite"/>
    </source>
</evidence>
<feature type="domain" description="G-patch" evidence="2">
    <location>
        <begin position="605"/>
        <end position="654"/>
    </location>
</feature>
<feature type="region of interest" description="Disordered" evidence="1">
    <location>
        <begin position="145"/>
        <end position="236"/>
    </location>
</feature>
<dbReference type="PANTHER" id="PTHR14195">
    <property type="entry name" value="G PATCH DOMAIN CONTAINING PROTEIN 2"/>
    <property type="match status" value="1"/>
</dbReference>
<dbReference type="AlphaFoldDB" id="A0A1B7TBE4"/>
<evidence type="ECO:0000259" key="2">
    <source>
        <dbReference type="PROSITE" id="PS50174"/>
    </source>
</evidence>
<evidence type="ECO:0000313" key="3">
    <source>
        <dbReference type="EMBL" id="OBA26066.1"/>
    </source>
</evidence>
<dbReference type="GO" id="GO:0003676">
    <property type="term" value="F:nucleic acid binding"/>
    <property type="evidence" value="ECO:0007669"/>
    <property type="project" value="InterPro"/>
</dbReference>
<accession>A0A1B7TBE4</accession>
<gene>
    <name evidence="3" type="ORF">HANVADRAFT_53443</name>
</gene>
<proteinExistence type="predicted"/>
<feature type="region of interest" description="Disordered" evidence="1">
    <location>
        <begin position="1"/>
        <end position="24"/>
    </location>
</feature>
<dbReference type="PROSITE" id="PS50174">
    <property type="entry name" value="G_PATCH"/>
    <property type="match status" value="1"/>
</dbReference>
<dbReference type="OrthoDB" id="21470at2759"/>
<name>A0A1B7TBE4_9ASCO</name>
<organism evidence="3 4">
    <name type="scientific">Hanseniaspora valbyensis NRRL Y-1626</name>
    <dbReference type="NCBI Taxonomy" id="766949"/>
    <lineage>
        <taxon>Eukaryota</taxon>
        <taxon>Fungi</taxon>
        <taxon>Dikarya</taxon>
        <taxon>Ascomycota</taxon>
        <taxon>Saccharomycotina</taxon>
        <taxon>Saccharomycetes</taxon>
        <taxon>Saccharomycodales</taxon>
        <taxon>Saccharomycodaceae</taxon>
        <taxon>Hanseniaspora</taxon>
    </lineage>
</organism>
<feature type="compositionally biased region" description="Acidic residues" evidence="1">
    <location>
        <begin position="183"/>
        <end position="230"/>
    </location>
</feature>
<reference evidence="4" key="1">
    <citation type="journal article" date="2016" name="Proc. Natl. Acad. Sci. U.S.A.">
        <title>Comparative genomics of biotechnologically important yeasts.</title>
        <authorList>
            <person name="Riley R."/>
            <person name="Haridas S."/>
            <person name="Wolfe K.H."/>
            <person name="Lopes M.R."/>
            <person name="Hittinger C.T."/>
            <person name="Goeker M."/>
            <person name="Salamov A.A."/>
            <person name="Wisecaver J.H."/>
            <person name="Long T.M."/>
            <person name="Calvey C.H."/>
            <person name="Aerts A.L."/>
            <person name="Barry K.W."/>
            <person name="Choi C."/>
            <person name="Clum A."/>
            <person name="Coughlan A.Y."/>
            <person name="Deshpande S."/>
            <person name="Douglass A.P."/>
            <person name="Hanson S.J."/>
            <person name="Klenk H.-P."/>
            <person name="LaButti K.M."/>
            <person name="Lapidus A."/>
            <person name="Lindquist E.A."/>
            <person name="Lipzen A.M."/>
            <person name="Meier-Kolthoff J.P."/>
            <person name="Ohm R.A."/>
            <person name="Otillar R.P."/>
            <person name="Pangilinan J.L."/>
            <person name="Peng Y."/>
            <person name="Rokas A."/>
            <person name="Rosa C.A."/>
            <person name="Scheuner C."/>
            <person name="Sibirny A.A."/>
            <person name="Slot J.C."/>
            <person name="Stielow J.B."/>
            <person name="Sun H."/>
            <person name="Kurtzman C.P."/>
            <person name="Blackwell M."/>
            <person name="Grigoriev I.V."/>
            <person name="Jeffries T.W."/>
        </authorList>
    </citation>
    <scope>NUCLEOTIDE SEQUENCE [LARGE SCALE GENOMIC DNA]</scope>
    <source>
        <strain evidence="4">NRRL Y-1626</strain>
    </source>
</reference>
<dbReference type="Proteomes" id="UP000092321">
    <property type="component" value="Unassembled WGS sequence"/>
</dbReference>
<dbReference type="EMBL" id="LXPE01000025">
    <property type="protein sequence ID" value="OBA26066.1"/>
    <property type="molecule type" value="Genomic_DNA"/>
</dbReference>
<feature type="compositionally biased region" description="Basic residues" evidence="1">
    <location>
        <begin position="15"/>
        <end position="24"/>
    </location>
</feature>
<keyword evidence="4" id="KW-1185">Reference proteome</keyword>
<sequence length="656" mass="76014">MANKKSNKQKQEANKKKKATKKRVSFNYNRQFNELIDLNDDNLAFDNNQQDIYNYYNSKKNDNKFKRRGLFIHNEDIESKDEVEDESENMNIPLRKRRVVFVKSQYNLNEEPKDLFKEAKKPAVEKKEPVKEIIIEDDDVIDDLDNVEIEDIIEDSKDEEEEEEEEADDDDEGYDSLAHDVSDSDEDIVNEAEDTEDEDEEDLYNFDVEYSIDEDEEEEDDDDSDSESLVEETPVTSIIKPTKSLTINETDVPFGEDPNDDLLTSIDYDIINMQQGASDNRYNIRCYSFFMDSEYHWINTMDLSDLICTTLGFPEERLPAFFESIYNSLIREKDARELKLFDQFCDNVELSEGEISESLDYLIENVLDPEEDEDDGLQEMLAFSQNMDKQRDLNIDPQDLPKFKMTIKGKGKKRKLILDENKFDEDTRNLLQEKYKLRITKKAEKRTDKQFFISKENEVSDNILVKYPYGMHVLSIREEIENFANDNTKWLIGSKRSFPPFDPHGNKVVIKFGKHFNFNHKKLVSKQRHYIQLIKTKNTIKKSQNLVHVDLLCRQRPVFMRKDVKMPSDIAMKFNDENGESVKKNGTSKLADGAVVAAGARELTGDNLGFKLLAKMGWSSGMSLGPNSNEGEGIKEPIVAIIKKGRKGLGHNTTGK</sequence>
<protein>
    <recommendedName>
        <fullName evidence="2">G-patch domain-containing protein</fullName>
    </recommendedName>
</protein>
<comment type="caution">
    <text evidence="3">The sequence shown here is derived from an EMBL/GenBank/DDBJ whole genome shotgun (WGS) entry which is preliminary data.</text>
</comment>
<dbReference type="InterPro" id="IPR000467">
    <property type="entry name" value="G_patch_dom"/>
</dbReference>